<dbReference type="EMBL" id="BGZK01002312">
    <property type="protein sequence ID" value="GBP92806.1"/>
    <property type="molecule type" value="Genomic_DNA"/>
</dbReference>
<dbReference type="PANTHER" id="PTHR33332">
    <property type="entry name" value="REVERSE TRANSCRIPTASE DOMAIN-CONTAINING PROTEIN"/>
    <property type="match status" value="1"/>
</dbReference>
<dbReference type="InterPro" id="IPR000477">
    <property type="entry name" value="RT_dom"/>
</dbReference>
<gene>
    <name evidence="2" type="ORF">EVAR_57318_1</name>
</gene>
<dbReference type="PROSITE" id="PS50878">
    <property type="entry name" value="RT_POL"/>
    <property type="match status" value="1"/>
</dbReference>
<name>A0A4C1ZWI6_EUMVA</name>
<sequence>MVMGYLRDREVVVRYAGGESRRMTSKGCIQGSIAGPTFWNLVLDSLLRELGDLGVYVQAFADDVVLMFSGQSASALEAETNRALAHVRDWGDRNKLRFAPSKTNAMVLTRKLKFDVPVIRMGNTNALVDEIRLLGLTIDKGLTFIPVAKACKGLPAFIKA</sequence>
<dbReference type="Proteomes" id="UP000299102">
    <property type="component" value="Unassembled WGS sequence"/>
</dbReference>
<protein>
    <submittedName>
        <fullName evidence="2">Retrovirus-related Pol polyprotein from type-1 retrotransposable element R1</fullName>
    </submittedName>
</protein>
<keyword evidence="3" id="KW-1185">Reference proteome</keyword>
<feature type="domain" description="Reverse transcriptase" evidence="1">
    <location>
        <begin position="1"/>
        <end position="138"/>
    </location>
</feature>
<proteinExistence type="predicted"/>
<organism evidence="2 3">
    <name type="scientific">Eumeta variegata</name>
    <name type="common">Bagworm moth</name>
    <name type="synonym">Eumeta japonica</name>
    <dbReference type="NCBI Taxonomy" id="151549"/>
    <lineage>
        <taxon>Eukaryota</taxon>
        <taxon>Metazoa</taxon>
        <taxon>Ecdysozoa</taxon>
        <taxon>Arthropoda</taxon>
        <taxon>Hexapoda</taxon>
        <taxon>Insecta</taxon>
        <taxon>Pterygota</taxon>
        <taxon>Neoptera</taxon>
        <taxon>Endopterygota</taxon>
        <taxon>Lepidoptera</taxon>
        <taxon>Glossata</taxon>
        <taxon>Ditrysia</taxon>
        <taxon>Tineoidea</taxon>
        <taxon>Psychidae</taxon>
        <taxon>Oiketicinae</taxon>
        <taxon>Eumeta</taxon>
    </lineage>
</organism>
<evidence type="ECO:0000259" key="1">
    <source>
        <dbReference type="PROSITE" id="PS50878"/>
    </source>
</evidence>
<dbReference type="Pfam" id="PF00078">
    <property type="entry name" value="RVT_1"/>
    <property type="match status" value="1"/>
</dbReference>
<comment type="caution">
    <text evidence="2">The sequence shown here is derived from an EMBL/GenBank/DDBJ whole genome shotgun (WGS) entry which is preliminary data.</text>
</comment>
<accession>A0A4C1ZWI6</accession>
<dbReference type="OrthoDB" id="411871at2759"/>
<dbReference type="AlphaFoldDB" id="A0A4C1ZWI6"/>
<evidence type="ECO:0000313" key="3">
    <source>
        <dbReference type="Proteomes" id="UP000299102"/>
    </source>
</evidence>
<evidence type="ECO:0000313" key="2">
    <source>
        <dbReference type="EMBL" id="GBP92806.1"/>
    </source>
</evidence>
<reference evidence="2 3" key="1">
    <citation type="journal article" date="2019" name="Commun. Biol.">
        <title>The bagworm genome reveals a unique fibroin gene that provides high tensile strength.</title>
        <authorList>
            <person name="Kono N."/>
            <person name="Nakamura H."/>
            <person name="Ohtoshi R."/>
            <person name="Tomita M."/>
            <person name="Numata K."/>
            <person name="Arakawa K."/>
        </authorList>
    </citation>
    <scope>NUCLEOTIDE SEQUENCE [LARGE SCALE GENOMIC DNA]</scope>
</reference>